<protein>
    <recommendedName>
        <fullName evidence="2">Anti-sigma factor antagonist</fullName>
    </recommendedName>
</protein>
<evidence type="ECO:0000256" key="1">
    <source>
        <dbReference type="ARBA" id="ARBA00009013"/>
    </source>
</evidence>
<dbReference type="Proteomes" id="UP000192342">
    <property type="component" value="Unassembled WGS sequence"/>
</dbReference>
<gene>
    <name evidence="4" type="ORF">ATO7_07085</name>
</gene>
<reference evidence="4 5" key="1">
    <citation type="submission" date="2013-04" db="EMBL/GenBank/DDBJ databases">
        <title>Oceanococcus atlanticus 22II-S10r2 Genome Sequencing.</title>
        <authorList>
            <person name="Lai Q."/>
            <person name="Li G."/>
            <person name="Shao Z."/>
        </authorList>
    </citation>
    <scope>NUCLEOTIDE SEQUENCE [LARGE SCALE GENOMIC DNA]</scope>
    <source>
        <strain evidence="4 5">22II-S10r2</strain>
    </source>
</reference>
<dbReference type="InterPro" id="IPR002645">
    <property type="entry name" value="STAS_dom"/>
</dbReference>
<evidence type="ECO:0000313" key="5">
    <source>
        <dbReference type="Proteomes" id="UP000192342"/>
    </source>
</evidence>
<comment type="similarity">
    <text evidence="1 2">Belongs to the anti-sigma-factor antagonist family.</text>
</comment>
<dbReference type="OrthoDB" id="5297990at2"/>
<feature type="domain" description="STAS" evidence="3">
    <location>
        <begin position="1"/>
        <end position="110"/>
    </location>
</feature>
<dbReference type="Pfam" id="PF01740">
    <property type="entry name" value="STAS"/>
    <property type="match status" value="1"/>
</dbReference>
<evidence type="ECO:0000259" key="3">
    <source>
        <dbReference type="PROSITE" id="PS50801"/>
    </source>
</evidence>
<dbReference type="GO" id="GO:0043856">
    <property type="term" value="F:anti-sigma factor antagonist activity"/>
    <property type="evidence" value="ECO:0007669"/>
    <property type="project" value="InterPro"/>
</dbReference>
<dbReference type="PANTHER" id="PTHR33495">
    <property type="entry name" value="ANTI-SIGMA FACTOR ANTAGONIST TM_1081-RELATED-RELATED"/>
    <property type="match status" value="1"/>
</dbReference>
<dbReference type="STRING" id="1317117.ATO7_07085"/>
<name>A0A1Y1SIZ3_9GAMM</name>
<comment type="caution">
    <text evidence="4">The sequence shown here is derived from an EMBL/GenBank/DDBJ whole genome shotgun (WGS) entry which is preliminary data.</text>
</comment>
<dbReference type="EMBL" id="AQQV01000001">
    <property type="protein sequence ID" value="ORE89626.1"/>
    <property type="molecule type" value="Genomic_DNA"/>
</dbReference>
<sequence length="110" mass="12014">MKIEQETLQGSTIIAPHGELDAANVPALRRVFEQVLRERPSRVVMDLGGVSYLDSTGVGLLAFCYRKLKQQGATLLLAAAHDQPLETLTLLHFNKVVTLCASRDDALRAA</sequence>
<proteinExistence type="inferred from homology"/>
<dbReference type="RefSeq" id="WP_158523090.1">
    <property type="nucleotide sequence ID" value="NZ_AQQV01000001.1"/>
</dbReference>
<organism evidence="4 5">
    <name type="scientific">Oceanococcus atlanticus</name>
    <dbReference type="NCBI Taxonomy" id="1317117"/>
    <lineage>
        <taxon>Bacteria</taxon>
        <taxon>Pseudomonadati</taxon>
        <taxon>Pseudomonadota</taxon>
        <taxon>Gammaproteobacteria</taxon>
        <taxon>Chromatiales</taxon>
        <taxon>Oceanococcaceae</taxon>
        <taxon>Oceanococcus</taxon>
    </lineage>
</organism>
<accession>A0A1Y1SIZ3</accession>
<dbReference type="InterPro" id="IPR003658">
    <property type="entry name" value="Anti-sigma_ant"/>
</dbReference>
<dbReference type="InterPro" id="IPR036513">
    <property type="entry name" value="STAS_dom_sf"/>
</dbReference>
<keyword evidence="5" id="KW-1185">Reference proteome</keyword>
<evidence type="ECO:0000256" key="2">
    <source>
        <dbReference type="RuleBase" id="RU003749"/>
    </source>
</evidence>
<dbReference type="AlphaFoldDB" id="A0A1Y1SIZ3"/>
<dbReference type="PROSITE" id="PS50801">
    <property type="entry name" value="STAS"/>
    <property type="match status" value="1"/>
</dbReference>
<evidence type="ECO:0000313" key="4">
    <source>
        <dbReference type="EMBL" id="ORE89626.1"/>
    </source>
</evidence>
<dbReference type="SUPFAM" id="SSF52091">
    <property type="entry name" value="SpoIIaa-like"/>
    <property type="match status" value="1"/>
</dbReference>
<dbReference type="Gene3D" id="3.30.750.24">
    <property type="entry name" value="STAS domain"/>
    <property type="match status" value="1"/>
</dbReference>
<dbReference type="CDD" id="cd07043">
    <property type="entry name" value="STAS_anti-anti-sigma_factors"/>
    <property type="match status" value="1"/>
</dbReference>
<dbReference type="NCBIfam" id="TIGR00377">
    <property type="entry name" value="ant_ant_sig"/>
    <property type="match status" value="1"/>
</dbReference>